<dbReference type="eggNOG" id="COG2885">
    <property type="taxonomic scope" value="Bacteria"/>
</dbReference>
<evidence type="ECO:0000256" key="2">
    <source>
        <dbReference type="ARBA" id="ARBA00022729"/>
    </source>
</evidence>
<dbReference type="GO" id="GO:0009279">
    <property type="term" value="C:cell outer membrane"/>
    <property type="evidence" value="ECO:0007669"/>
    <property type="project" value="UniProtKB-SubCell"/>
</dbReference>
<dbReference type="PANTHER" id="PTHR30329">
    <property type="entry name" value="STATOR ELEMENT OF FLAGELLAR MOTOR COMPLEX"/>
    <property type="match status" value="1"/>
</dbReference>
<dbReference type="PROSITE" id="PS51257">
    <property type="entry name" value="PROKAR_LIPOPROTEIN"/>
    <property type="match status" value="1"/>
</dbReference>
<keyword evidence="2 8" id="KW-0732">Signal</keyword>
<dbReference type="Pfam" id="PF00691">
    <property type="entry name" value="OmpA"/>
    <property type="match status" value="1"/>
</dbReference>
<dbReference type="PROSITE" id="PS51123">
    <property type="entry name" value="OMPA_2"/>
    <property type="match status" value="1"/>
</dbReference>
<dbReference type="PROSITE" id="PS01068">
    <property type="entry name" value="OMPA_1"/>
    <property type="match status" value="1"/>
</dbReference>
<dbReference type="EMBL" id="AMSD01000001">
    <property type="protein sequence ID" value="EPE37568.1"/>
    <property type="molecule type" value="Genomic_DNA"/>
</dbReference>
<comment type="subunit">
    <text evidence="8">The Tol-Pal system is composed of five core proteins: the inner membrane proteins TolA, TolQ and TolR, the periplasmic protein TolB and the outer membrane protein Pal. They form a network linking the inner and outer membranes and the peptidoglycan layer.</text>
</comment>
<organism evidence="11 12">
    <name type="scientific">Candidatus Photodesmus katoptron Akat1</name>
    <dbReference type="NCBI Taxonomy" id="1236703"/>
    <lineage>
        <taxon>Bacteria</taxon>
        <taxon>Pseudomonadati</taxon>
        <taxon>Pseudomonadota</taxon>
        <taxon>Gammaproteobacteria</taxon>
        <taxon>Vibrionales</taxon>
        <taxon>Vibrionaceae</taxon>
        <taxon>Candidatus Photodesmus</taxon>
    </lineage>
</organism>
<accession>S3EHA5</accession>
<dbReference type="STRING" id="28176.CF66_2426"/>
<dbReference type="PATRIC" id="fig|1236703.3.peg.3"/>
<dbReference type="PANTHER" id="PTHR30329:SF21">
    <property type="entry name" value="LIPOPROTEIN YIAD-RELATED"/>
    <property type="match status" value="1"/>
</dbReference>
<dbReference type="Gene3D" id="3.30.1330.60">
    <property type="entry name" value="OmpA-like domain"/>
    <property type="match status" value="1"/>
</dbReference>
<evidence type="ECO:0000256" key="7">
    <source>
        <dbReference type="ARBA" id="ARBA00023306"/>
    </source>
</evidence>
<evidence type="ECO:0000256" key="3">
    <source>
        <dbReference type="ARBA" id="ARBA00023136"/>
    </source>
</evidence>
<keyword evidence="3 8" id="KW-0472">Membrane</keyword>
<proteinExistence type="inferred from homology"/>
<feature type="domain" description="OmpA-like" evidence="10">
    <location>
        <begin position="75"/>
        <end position="188"/>
    </location>
</feature>
<keyword evidence="6 8" id="KW-0449">Lipoprotein</keyword>
<evidence type="ECO:0000259" key="10">
    <source>
        <dbReference type="PROSITE" id="PS51123"/>
    </source>
</evidence>
<comment type="function">
    <text evidence="8">Part of the Tol-Pal system, which plays a role in outer membrane invagination during cell division and is important for maintaining outer membrane integrity.</text>
</comment>
<dbReference type="HAMAP" id="MF_02204">
    <property type="entry name" value="Pal"/>
    <property type="match status" value="1"/>
</dbReference>
<dbReference type="InterPro" id="IPR014169">
    <property type="entry name" value="Pal_lipo_C"/>
</dbReference>
<dbReference type="NCBIfam" id="TIGR02802">
    <property type="entry name" value="Pal_lipo"/>
    <property type="match status" value="1"/>
</dbReference>
<dbReference type="CDD" id="cd07185">
    <property type="entry name" value="OmpA_C-like"/>
    <property type="match status" value="1"/>
</dbReference>
<feature type="signal peptide" evidence="9">
    <location>
        <begin position="1"/>
        <end position="28"/>
    </location>
</feature>
<keyword evidence="12" id="KW-1185">Reference proteome</keyword>
<dbReference type="SUPFAM" id="SSF103088">
    <property type="entry name" value="OmpA-like"/>
    <property type="match status" value="1"/>
</dbReference>
<evidence type="ECO:0000256" key="1">
    <source>
        <dbReference type="ARBA" id="ARBA00022618"/>
    </source>
</evidence>
<dbReference type="InterPro" id="IPR036737">
    <property type="entry name" value="OmpA-like_sf"/>
</dbReference>
<evidence type="ECO:0000256" key="8">
    <source>
        <dbReference type="HAMAP-Rule" id="MF_02204"/>
    </source>
</evidence>
<keyword evidence="4 8" id="KW-0564">Palmitate</keyword>
<dbReference type="InterPro" id="IPR050330">
    <property type="entry name" value="Bact_OuterMem_StrucFunc"/>
</dbReference>
<sequence length="188" mass="21741">MQFNKVLKWVLFFFPMLILTACSSSMHSDDNSSTSTSTLKSHEQHKVISELDNSSDKIISTMDENEYDLFQEKTLKEKFIHENKMIHFAFDDAFISEDYQKILENHAIYLRQNMNIKILIEGHADERGTPEYNIALGERRAQSVADYLQVLGVQENQVSIISYGEEKPVLLGHTEEAYAKNRRAVLVY</sequence>
<dbReference type="InterPro" id="IPR006664">
    <property type="entry name" value="OMP_bac"/>
</dbReference>
<comment type="caution">
    <text evidence="11">The sequence shown here is derived from an EMBL/GenBank/DDBJ whole genome shotgun (WGS) entry which is preliminary data.</text>
</comment>
<dbReference type="GO" id="GO:0051301">
    <property type="term" value="P:cell division"/>
    <property type="evidence" value="ECO:0007669"/>
    <property type="project" value="UniProtKB-UniRule"/>
</dbReference>
<keyword evidence="5 8" id="KW-0998">Cell outer membrane</keyword>
<evidence type="ECO:0000256" key="5">
    <source>
        <dbReference type="ARBA" id="ARBA00023237"/>
    </source>
</evidence>
<name>S3EHA5_9GAMM</name>
<evidence type="ECO:0000313" key="12">
    <source>
        <dbReference type="Proteomes" id="UP000053688"/>
    </source>
</evidence>
<dbReference type="InterPro" id="IPR006690">
    <property type="entry name" value="OMPA-like_CS"/>
</dbReference>
<dbReference type="InterPro" id="IPR006665">
    <property type="entry name" value="OmpA-like"/>
</dbReference>
<gene>
    <name evidence="8 11" type="primary">pal</name>
    <name evidence="11" type="ORF">O1U_0022</name>
</gene>
<keyword evidence="7 8" id="KW-0131">Cell cycle</keyword>
<evidence type="ECO:0000256" key="6">
    <source>
        <dbReference type="ARBA" id="ARBA00023288"/>
    </source>
</evidence>
<feature type="chain" id="PRO_5004508871" description="Peptidoglycan-associated lipoprotein" evidence="9">
    <location>
        <begin position="29"/>
        <end position="188"/>
    </location>
</feature>
<dbReference type="InterPro" id="IPR039001">
    <property type="entry name" value="Pal"/>
</dbReference>
<dbReference type="PRINTS" id="PR01023">
    <property type="entry name" value="NAFLGMOTY"/>
</dbReference>
<comment type="similarity">
    <text evidence="8">Belongs to the Pal lipoprotein family.</text>
</comment>
<evidence type="ECO:0000256" key="9">
    <source>
        <dbReference type="SAM" id="SignalP"/>
    </source>
</evidence>
<evidence type="ECO:0000256" key="4">
    <source>
        <dbReference type="ARBA" id="ARBA00023139"/>
    </source>
</evidence>
<dbReference type="Proteomes" id="UP000053688">
    <property type="component" value="Unassembled WGS sequence"/>
</dbReference>
<keyword evidence="1 8" id="KW-0132">Cell division</keyword>
<protein>
    <recommendedName>
        <fullName evidence="8">Peptidoglycan-associated lipoprotein</fullName>
        <shortName evidence="8">PAL</shortName>
    </recommendedName>
</protein>
<reference evidence="11 12" key="1">
    <citation type="journal article" date="2014" name="Environ. Microbiol.">
        <title>Genomic signatures of obligate host dependence in the luminous bacterial symbiont of a vertebrate.</title>
        <authorList>
            <person name="Hendry T.A."/>
            <person name="de Wet J.R."/>
            <person name="Dunlap P.V."/>
        </authorList>
    </citation>
    <scope>NUCLEOTIDE SEQUENCE [LARGE SCALE GENOMIC DNA]</scope>
    <source>
        <strain evidence="11 12">Akat1</strain>
    </source>
</reference>
<dbReference type="PRINTS" id="PR01021">
    <property type="entry name" value="OMPADOMAIN"/>
</dbReference>
<evidence type="ECO:0000313" key="11">
    <source>
        <dbReference type="EMBL" id="EPE37568.1"/>
    </source>
</evidence>
<dbReference type="AlphaFoldDB" id="S3EHA5"/>
<dbReference type="RefSeq" id="WP_016503366.1">
    <property type="nucleotide sequence ID" value="NZ_AMSD01000001.1"/>
</dbReference>
<comment type="subcellular location">
    <subcellularLocation>
        <location evidence="8">Cell outer membrane</location>
        <topology evidence="8">Lipid-anchor</topology>
    </subcellularLocation>
</comment>